<dbReference type="Proteomes" id="UP000199150">
    <property type="component" value="Unassembled WGS sequence"/>
</dbReference>
<proteinExistence type="inferred from homology"/>
<reference evidence="4" key="1">
    <citation type="submission" date="2016-10" db="EMBL/GenBank/DDBJ databases">
        <authorList>
            <person name="Varghese N."/>
            <person name="Submissions S."/>
        </authorList>
    </citation>
    <scope>NUCLEOTIDE SEQUENCE [LARGE SCALE GENOMIC DNA]</scope>
    <source>
        <strain evidence="4">CGMCC 1.3431</strain>
    </source>
</reference>
<dbReference type="EMBL" id="FMTS01000004">
    <property type="protein sequence ID" value="SCW67479.1"/>
    <property type="molecule type" value="Genomic_DNA"/>
</dbReference>
<dbReference type="GO" id="GO:0005975">
    <property type="term" value="P:carbohydrate metabolic process"/>
    <property type="evidence" value="ECO:0007669"/>
    <property type="project" value="InterPro"/>
</dbReference>
<protein>
    <submittedName>
        <fullName evidence="3">Mannose-6-phosphate isomerase</fullName>
    </submittedName>
</protein>
<evidence type="ECO:0000256" key="2">
    <source>
        <dbReference type="ARBA" id="ARBA00023235"/>
    </source>
</evidence>
<accession>A0A1G4SGN4</accession>
<dbReference type="Gene3D" id="1.50.10.10">
    <property type="match status" value="1"/>
</dbReference>
<evidence type="ECO:0000313" key="3">
    <source>
        <dbReference type="EMBL" id="SCW67479.1"/>
    </source>
</evidence>
<sequence>MPVLVRTQIMNEFNLVKMSDLSVLPTTLAEAQTHARHWLFSVAAPLWSTAGVLKDGMFSERINLDGSPASEMNRRLRVQARQIYSFSAIGALGWDGPWRELTERAADILVTSGRREDGMFVHLFNPQGEVINTAQDLYDHAFGLFALAHAAQALDRPDFCDVADTIRMRMMTDWWRPQGGFWEGELTPCPPYRQNPHMHMFEAALINYQVSGKAVWRELADRLGELFVERFQDRASGAVTEYFDENWKPVAGDQGRIVEPGHCFEWAWLFEVGFADGLGLATSDRLTDFARKYGIERKHGVAINEIMLDGATRDSGARLWPQTERLKAAVARYNRLRTPEEAAEAVSAYNGLWPYLDVSVPGTWRDRMNADGTWVEEPSPASSFYHIVCGLGELLKLKP</sequence>
<dbReference type="Pfam" id="PF07221">
    <property type="entry name" value="GlcNAc_2-epim"/>
    <property type="match status" value="1"/>
</dbReference>
<gene>
    <name evidence="3" type="ORF">SAMN02927928_2615</name>
</gene>
<name>A0A1G4SGN4_9CAUL</name>
<dbReference type="SUPFAM" id="SSF48208">
    <property type="entry name" value="Six-hairpin glycosidases"/>
    <property type="match status" value="1"/>
</dbReference>
<dbReference type="InterPro" id="IPR010819">
    <property type="entry name" value="AGE/CE"/>
</dbReference>
<keyword evidence="2 3" id="KW-0413">Isomerase</keyword>
<dbReference type="GO" id="GO:0016853">
    <property type="term" value="F:isomerase activity"/>
    <property type="evidence" value="ECO:0007669"/>
    <property type="project" value="UniProtKB-KW"/>
</dbReference>
<evidence type="ECO:0000313" key="4">
    <source>
        <dbReference type="Proteomes" id="UP000199150"/>
    </source>
</evidence>
<dbReference type="AlphaFoldDB" id="A0A1G4SGN4"/>
<evidence type="ECO:0000256" key="1">
    <source>
        <dbReference type="ARBA" id="ARBA00008558"/>
    </source>
</evidence>
<dbReference type="InterPro" id="IPR012341">
    <property type="entry name" value="6hp_glycosidase-like_sf"/>
</dbReference>
<dbReference type="InterPro" id="IPR008928">
    <property type="entry name" value="6-hairpin_glycosidase_sf"/>
</dbReference>
<organism evidence="3 4">
    <name type="scientific">Asticcacaulis taihuensis</name>
    <dbReference type="NCBI Taxonomy" id="260084"/>
    <lineage>
        <taxon>Bacteria</taxon>
        <taxon>Pseudomonadati</taxon>
        <taxon>Pseudomonadota</taxon>
        <taxon>Alphaproteobacteria</taxon>
        <taxon>Caulobacterales</taxon>
        <taxon>Caulobacteraceae</taxon>
        <taxon>Asticcacaulis</taxon>
    </lineage>
</organism>
<comment type="similarity">
    <text evidence="1">Belongs to the N-acylglucosamine 2-epimerase family.</text>
</comment>
<dbReference type="PANTHER" id="PTHR15108">
    <property type="entry name" value="N-ACYLGLUCOSAMINE-2-EPIMERASE"/>
    <property type="match status" value="1"/>
</dbReference>
<keyword evidence="4" id="KW-1185">Reference proteome</keyword>
<dbReference type="STRING" id="260084.SAMN02927928_2615"/>